<evidence type="ECO:0000256" key="1">
    <source>
        <dbReference type="ARBA" id="ARBA00000085"/>
    </source>
</evidence>
<dbReference type="InterPro" id="IPR036890">
    <property type="entry name" value="HATPase_C_sf"/>
</dbReference>
<feature type="region of interest" description="Disordered" evidence="11">
    <location>
        <begin position="361"/>
        <end position="401"/>
    </location>
</feature>
<evidence type="ECO:0000256" key="12">
    <source>
        <dbReference type="SAM" id="Phobius"/>
    </source>
</evidence>
<evidence type="ECO:0000256" key="6">
    <source>
        <dbReference type="ARBA" id="ARBA00022692"/>
    </source>
</evidence>
<dbReference type="Pfam" id="PF02518">
    <property type="entry name" value="HATPase_c"/>
    <property type="match status" value="1"/>
</dbReference>
<dbReference type="PANTHER" id="PTHR45436">
    <property type="entry name" value="SENSOR HISTIDINE KINASE YKOH"/>
    <property type="match status" value="1"/>
</dbReference>
<evidence type="ECO:0000256" key="9">
    <source>
        <dbReference type="ARBA" id="ARBA00023012"/>
    </source>
</evidence>
<keyword evidence="4" id="KW-0597">Phosphoprotein</keyword>
<protein>
    <recommendedName>
        <fullName evidence="3">histidine kinase</fullName>
        <ecNumber evidence="3">2.7.13.3</ecNumber>
    </recommendedName>
</protein>
<sequence>MSGFRLTARLRLTLSYALFLVCAGAVTMAVVYVGMRYVPNYPLAPANPRETRWAPSREEILDTLLTASGWALALLAVIGLGGGWFVAGRVLRPLQEINRAARRAAEGSLDHRIGLTGRRDEFTDLSDTFDLMLDRLQASFERQRRFAANASHELRTPLSVTRTMLDVAIADPGGQDHARLLRRLRETNERGVEVVDALLRLSAIGDAPVASAPEDLARTTARALHEVREEAAALGVTLAADLAPAPVAGDGALLVLMAANLLRNALRHNLPEGGSASVRTGTGDGGSRLVVRNTGPVVPADLVGALTEPFFRARGRTADPDPARRGHGLGLPLAAAVVDAHGGRLDLAPEPGGGLTVTVTLPSGAASARPRRDGVRSPRPSRAGRGGPGAGASSRAGRGPS</sequence>
<dbReference type="Pfam" id="PF00672">
    <property type="entry name" value="HAMP"/>
    <property type="match status" value="1"/>
</dbReference>
<dbReference type="SMART" id="SM00387">
    <property type="entry name" value="HATPase_c"/>
    <property type="match status" value="1"/>
</dbReference>
<dbReference type="InterPro" id="IPR050428">
    <property type="entry name" value="TCS_sensor_his_kinase"/>
</dbReference>
<accession>A0A7W3LKD5</accession>
<feature type="domain" description="Histidine kinase" evidence="13">
    <location>
        <begin position="149"/>
        <end position="365"/>
    </location>
</feature>
<keyword evidence="9" id="KW-0902">Two-component regulatory system</keyword>
<dbReference type="InterPro" id="IPR003660">
    <property type="entry name" value="HAMP_dom"/>
</dbReference>
<comment type="catalytic activity">
    <reaction evidence="1">
        <text>ATP + protein L-histidine = ADP + protein N-phospho-L-histidine.</text>
        <dbReference type="EC" id="2.7.13.3"/>
    </reaction>
</comment>
<proteinExistence type="predicted"/>
<organism evidence="15 16">
    <name type="scientific">Actinomadura namibiensis</name>
    <dbReference type="NCBI Taxonomy" id="182080"/>
    <lineage>
        <taxon>Bacteria</taxon>
        <taxon>Bacillati</taxon>
        <taxon>Actinomycetota</taxon>
        <taxon>Actinomycetes</taxon>
        <taxon>Streptosporangiales</taxon>
        <taxon>Thermomonosporaceae</taxon>
        <taxon>Actinomadura</taxon>
    </lineage>
</organism>
<keyword evidence="8 12" id="KW-1133">Transmembrane helix</keyword>
<dbReference type="InterPro" id="IPR004358">
    <property type="entry name" value="Sig_transdc_His_kin-like_C"/>
</dbReference>
<dbReference type="RefSeq" id="WP_312897788.1">
    <property type="nucleotide sequence ID" value="NZ_BAAALP010000012.1"/>
</dbReference>
<evidence type="ECO:0000256" key="11">
    <source>
        <dbReference type="SAM" id="MobiDB-lite"/>
    </source>
</evidence>
<dbReference type="GO" id="GO:0000155">
    <property type="term" value="F:phosphorelay sensor kinase activity"/>
    <property type="evidence" value="ECO:0007669"/>
    <property type="project" value="InterPro"/>
</dbReference>
<evidence type="ECO:0000259" key="13">
    <source>
        <dbReference type="PROSITE" id="PS50109"/>
    </source>
</evidence>
<feature type="compositionally biased region" description="Low complexity" evidence="11">
    <location>
        <begin position="391"/>
        <end position="401"/>
    </location>
</feature>
<keyword evidence="10 12" id="KW-0472">Membrane</keyword>
<evidence type="ECO:0000256" key="4">
    <source>
        <dbReference type="ARBA" id="ARBA00022553"/>
    </source>
</evidence>
<dbReference type="CDD" id="cd00075">
    <property type="entry name" value="HATPase"/>
    <property type="match status" value="1"/>
</dbReference>
<feature type="domain" description="HAMP" evidence="14">
    <location>
        <begin position="88"/>
        <end position="141"/>
    </location>
</feature>
<dbReference type="Gene3D" id="1.10.287.130">
    <property type="match status" value="1"/>
</dbReference>
<dbReference type="EC" id="2.7.13.3" evidence="3"/>
<feature type="transmembrane region" description="Helical" evidence="12">
    <location>
        <begin position="12"/>
        <end position="35"/>
    </location>
</feature>
<dbReference type="EMBL" id="JACJIA010000001">
    <property type="protein sequence ID" value="MBA8949743.1"/>
    <property type="molecule type" value="Genomic_DNA"/>
</dbReference>
<dbReference type="CDD" id="cd00082">
    <property type="entry name" value="HisKA"/>
    <property type="match status" value="1"/>
</dbReference>
<dbReference type="SMART" id="SM00388">
    <property type="entry name" value="HisKA"/>
    <property type="match status" value="1"/>
</dbReference>
<evidence type="ECO:0000256" key="2">
    <source>
        <dbReference type="ARBA" id="ARBA00004236"/>
    </source>
</evidence>
<feature type="transmembrane region" description="Helical" evidence="12">
    <location>
        <begin position="67"/>
        <end position="87"/>
    </location>
</feature>
<name>A0A7W3LKD5_ACTNM</name>
<feature type="region of interest" description="Disordered" evidence="11">
    <location>
        <begin position="270"/>
        <end position="292"/>
    </location>
</feature>
<dbReference type="SMART" id="SM00304">
    <property type="entry name" value="HAMP"/>
    <property type="match status" value="1"/>
</dbReference>
<dbReference type="PROSITE" id="PS50885">
    <property type="entry name" value="HAMP"/>
    <property type="match status" value="1"/>
</dbReference>
<evidence type="ECO:0000256" key="3">
    <source>
        <dbReference type="ARBA" id="ARBA00012438"/>
    </source>
</evidence>
<dbReference type="GO" id="GO:0005886">
    <property type="term" value="C:plasma membrane"/>
    <property type="evidence" value="ECO:0007669"/>
    <property type="project" value="UniProtKB-SubCell"/>
</dbReference>
<keyword evidence="16" id="KW-1185">Reference proteome</keyword>
<dbReference type="PRINTS" id="PR00344">
    <property type="entry name" value="BCTRLSENSOR"/>
</dbReference>
<comment type="caution">
    <text evidence="15">The sequence shown here is derived from an EMBL/GenBank/DDBJ whole genome shotgun (WGS) entry which is preliminary data.</text>
</comment>
<dbReference type="Gene3D" id="6.10.340.10">
    <property type="match status" value="1"/>
</dbReference>
<dbReference type="InterPro" id="IPR003661">
    <property type="entry name" value="HisK_dim/P_dom"/>
</dbReference>
<keyword evidence="6 12" id="KW-0812">Transmembrane</keyword>
<dbReference type="SUPFAM" id="SSF47384">
    <property type="entry name" value="Homodimeric domain of signal transducing histidine kinase"/>
    <property type="match status" value="1"/>
</dbReference>
<evidence type="ECO:0000313" key="16">
    <source>
        <dbReference type="Proteomes" id="UP000572680"/>
    </source>
</evidence>
<dbReference type="PROSITE" id="PS50109">
    <property type="entry name" value="HIS_KIN"/>
    <property type="match status" value="1"/>
</dbReference>
<keyword evidence="7 15" id="KW-0418">Kinase</keyword>
<keyword evidence="5 15" id="KW-0808">Transferase</keyword>
<dbReference type="SUPFAM" id="SSF158472">
    <property type="entry name" value="HAMP domain-like"/>
    <property type="match status" value="1"/>
</dbReference>
<dbReference type="Gene3D" id="3.30.565.10">
    <property type="entry name" value="Histidine kinase-like ATPase, C-terminal domain"/>
    <property type="match status" value="1"/>
</dbReference>
<comment type="subcellular location">
    <subcellularLocation>
        <location evidence="2">Cell membrane</location>
    </subcellularLocation>
</comment>
<evidence type="ECO:0000259" key="14">
    <source>
        <dbReference type="PROSITE" id="PS50885"/>
    </source>
</evidence>
<dbReference type="Pfam" id="PF00512">
    <property type="entry name" value="HisKA"/>
    <property type="match status" value="1"/>
</dbReference>
<gene>
    <name evidence="15" type="ORF">HNR61_001341</name>
</gene>
<evidence type="ECO:0000256" key="8">
    <source>
        <dbReference type="ARBA" id="ARBA00022989"/>
    </source>
</evidence>
<evidence type="ECO:0000256" key="7">
    <source>
        <dbReference type="ARBA" id="ARBA00022777"/>
    </source>
</evidence>
<reference evidence="15 16" key="1">
    <citation type="submission" date="2020-08" db="EMBL/GenBank/DDBJ databases">
        <title>Genomic Encyclopedia of Type Strains, Phase IV (KMG-IV): sequencing the most valuable type-strain genomes for metagenomic binning, comparative biology and taxonomic classification.</title>
        <authorList>
            <person name="Goeker M."/>
        </authorList>
    </citation>
    <scope>NUCLEOTIDE SEQUENCE [LARGE SCALE GENOMIC DNA]</scope>
    <source>
        <strain evidence="15 16">DSM 44197</strain>
    </source>
</reference>
<evidence type="ECO:0000256" key="10">
    <source>
        <dbReference type="ARBA" id="ARBA00023136"/>
    </source>
</evidence>
<dbReference type="SUPFAM" id="SSF55874">
    <property type="entry name" value="ATPase domain of HSP90 chaperone/DNA topoisomerase II/histidine kinase"/>
    <property type="match status" value="1"/>
</dbReference>
<dbReference type="InterPro" id="IPR036097">
    <property type="entry name" value="HisK_dim/P_sf"/>
</dbReference>
<dbReference type="InterPro" id="IPR003594">
    <property type="entry name" value="HATPase_dom"/>
</dbReference>
<dbReference type="CDD" id="cd06225">
    <property type="entry name" value="HAMP"/>
    <property type="match status" value="1"/>
</dbReference>
<dbReference type="InterPro" id="IPR005467">
    <property type="entry name" value="His_kinase_dom"/>
</dbReference>
<dbReference type="PANTHER" id="PTHR45436:SF8">
    <property type="entry name" value="HISTIDINE KINASE"/>
    <property type="match status" value="1"/>
</dbReference>
<evidence type="ECO:0000313" key="15">
    <source>
        <dbReference type="EMBL" id="MBA8949743.1"/>
    </source>
</evidence>
<dbReference type="AlphaFoldDB" id="A0A7W3LKD5"/>
<evidence type="ECO:0000256" key="5">
    <source>
        <dbReference type="ARBA" id="ARBA00022679"/>
    </source>
</evidence>
<dbReference type="Proteomes" id="UP000572680">
    <property type="component" value="Unassembled WGS sequence"/>
</dbReference>